<evidence type="ECO:0000313" key="1">
    <source>
        <dbReference type="EMBL" id="OBU75663.1"/>
    </source>
</evidence>
<evidence type="ECO:0000313" key="2">
    <source>
        <dbReference type="Proteomes" id="UP000093903"/>
    </source>
</evidence>
<dbReference type="EMBL" id="LYXA01000001">
    <property type="protein sequence ID" value="OBU75663.1"/>
    <property type="molecule type" value="Genomic_DNA"/>
</dbReference>
<reference evidence="1 2" key="1">
    <citation type="submission" date="2016-05" db="EMBL/GenBank/DDBJ databases">
        <title>First complete genome of the cyanobacterium Cylindrospermopsis raciborskii CS505, containing a circular chromosome and a single extrachromosomal element.</title>
        <authorList>
            <person name="Fuentes J."/>
            <person name="Tamames J."/>
            <person name="Allen E."/>
            <person name="Plominski A."/>
            <person name="Vasquez M."/>
        </authorList>
    </citation>
    <scope>NUCLEOTIDE SEQUENCE [LARGE SCALE GENOMIC DNA]</scope>
    <source>
        <strain evidence="1 2">CS505</strain>
    </source>
</reference>
<proteinExistence type="predicted"/>
<comment type="caution">
    <text evidence="1">The sequence shown here is derived from an EMBL/GenBank/DDBJ whole genome shotgun (WGS) entry which is preliminary data.</text>
</comment>
<organism evidence="1 2">
    <name type="scientific">Cylindrospermopsis raciborskii CS-505</name>
    <dbReference type="NCBI Taxonomy" id="533240"/>
    <lineage>
        <taxon>Bacteria</taxon>
        <taxon>Bacillati</taxon>
        <taxon>Cyanobacteriota</taxon>
        <taxon>Cyanophyceae</taxon>
        <taxon>Nostocales</taxon>
        <taxon>Aphanizomenonaceae</taxon>
        <taxon>Cylindrospermopsis</taxon>
    </lineage>
</organism>
<dbReference type="AlphaFoldDB" id="A0A853M9I6"/>
<accession>A0A853M9I6</accession>
<gene>
    <name evidence="1" type="ORF">A9P98_04525</name>
</gene>
<dbReference type="Proteomes" id="UP000093903">
    <property type="component" value="Unassembled WGS sequence"/>
</dbReference>
<sequence>MALENIETLIDQSPRTKLGAFLKTWKSNRNQINFPDSMLSRRNNQTSRCTLITLLPPANNWGIYFYVR</sequence>
<protein>
    <submittedName>
        <fullName evidence="1">Uncharacterized protein</fullName>
    </submittedName>
</protein>
<name>A0A853M9I6_9CYAN</name>